<evidence type="ECO:0000313" key="8">
    <source>
        <dbReference type="EMBL" id="TIC69814.1"/>
    </source>
</evidence>
<feature type="compositionally biased region" description="Acidic residues" evidence="6">
    <location>
        <begin position="510"/>
        <end position="525"/>
    </location>
</feature>
<feature type="transmembrane region" description="Helical" evidence="7">
    <location>
        <begin position="259"/>
        <end position="282"/>
    </location>
</feature>
<feature type="compositionally biased region" description="Basic and acidic residues" evidence="6">
    <location>
        <begin position="366"/>
        <end position="391"/>
    </location>
</feature>
<keyword evidence="3 7" id="KW-1133">Transmembrane helix</keyword>
<evidence type="ECO:0000313" key="9">
    <source>
        <dbReference type="EMBL" id="TIC70685.1"/>
    </source>
</evidence>
<organism evidence="8 11">
    <name type="scientific">Wallemia mellicola</name>
    <dbReference type="NCBI Taxonomy" id="1708541"/>
    <lineage>
        <taxon>Eukaryota</taxon>
        <taxon>Fungi</taxon>
        <taxon>Dikarya</taxon>
        <taxon>Basidiomycota</taxon>
        <taxon>Wallemiomycotina</taxon>
        <taxon>Wallemiomycetes</taxon>
        <taxon>Wallemiales</taxon>
        <taxon>Wallemiaceae</taxon>
        <taxon>Wallemia</taxon>
    </lineage>
</organism>
<keyword evidence="4 7" id="KW-0472">Membrane</keyword>
<keyword evidence="5" id="KW-0479">Metal-binding</keyword>
<dbReference type="GO" id="GO:0038023">
    <property type="term" value="F:signaling receptor activity"/>
    <property type="evidence" value="ECO:0007669"/>
    <property type="project" value="TreeGrafter"/>
</dbReference>
<evidence type="ECO:0000313" key="10">
    <source>
        <dbReference type="Proteomes" id="UP000305362"/>
    </source>
</evidence>
<dbReference type="Pfam" id="PF03006">
    <property type="entry name" value="HlyIII"/>
    <property type="match status" value="1"/>
</dbReference>
<comment type="subcellular location">
    <subcellularLocation>
        <location evidence="1">Membrane</location>
        <topology evidence="1">Multi-pass membrane protein</topology>
    </subcellularLocation>
</comment>
<evidence type="ECO:0000256" key="1">
    <source>
        <dbReference type="ARBA" id="ARBA00004141"/>
    </source>
</evidence>
<keyword evidence="2 7" id="KW-0812">Transmembrane</keyword>
<gene>
    <name evidence="8" type="ORF">E3Q02_00727</name>
    <name evidence="9" type="ORF">E3Q03_00887</name>
</gene>
<evidence type="ECO:0000256" key="2">
    <source>
        <dbReference type="ARBA" id="ARBA00022692"/>
    </source>
</evidence>
<protein>
    <recommendedName>
        <fullName evidence="12">HlyIII-domain-containing protein</fullName>
    </recommendedName>
</protein>
<dbReference type="GO" id="GO:0016020">
    <property type="term" value="C:membrane"/>
    <property type="evidence" value="ECO:0007669"/>
    <property type="project" value="UniProtKB-SubCell"/>
</dbReference>
<comment type="caution">
    <text evidence="8">The sequence shown here is derived from an EMBL/GenBank/DDBJ whole genome shotgun (WGS) entry which is preliminary data.</text>
</comment>
<dbReference type="AlphaFoldDB" id="A0A4T0S4I4"/>
<feature type="region of interest" description="Disordered" evidence="6">
    <location>
        <begin position="346"/>
        <end position="410"/>
    </location>
</feature>
<dbReference type="GO" id="GO:0046872">
    <property type="term" value="F:metal ion binding"/>
    <property type="evidence" value="ECO:0007669"/>
    <property type="project" value="UniProtKB-KW"/>
</dbReference>
<evidence type="ECO:0000256" key="4">
    <source>
        <dbReference type="ARBA" id="ARBA00023136"/>
    </source>
</evidence>
<feature type="binding site" evidence="5">
    <location>
        <position position="304"/>
    </location>
    <ligand>
        <name>Zn(2+)</name>
        <dbReference type="ChEBI" id="CHEBI:29105"/>
    </ligand>
</feature>
<name>A0A4T0S4I4_9BASI</name>
<proteinExistence type="predicted"/>
<dbReference type="EMBL" id="SPRV01000006">
    <property type="protein sequence ID" value="TIC70685.1"/>
    <property type="molecule type" value="Genomic_DNA"/>
</dbReference>
<keyword evidence="5" id="KW-0862">Zinc</keyword>
<accession>A0A4T0S4I4</accession>
<dbReference type="Proteomes" id="UP000309601">
    <property type="component" value="Unassembled WGS sequence"/>
</dbReference>
<evidence type="ECO:0000256" key="7">
    <source>
        <dbReference type="SAM" id="Phobius"/>
    </source>
</evidence>
<feature type="region of interest" description="Disordered" evidence="6">
    <location>
        <begin position="482"/>
        <end position="565"/>
    </location>
</feature>
<sequence length="628" mass="70656">MSEGGIRRRASYSSNIKSFLPSEIASHLPSATSSALDYLDLHGTVDAVWSAGERLQRCFFDVENRVKIFVESNPTSISKDLLKMLTDLRTMDIEKLRLPSVQSQIEYITVKLKSVMASSPDQVVLDKWDEIRRLVEEEFQDKAQLFDSVVEHSFDSAKKSIERALIRAQNGAKLIKFNELPDAWKNNEHILTGYRFIPIDNKRDLFLSAFKWHNETINVQTHLWAAVGVTMLLLYHVVAPHPVWIAEDTMVSYHGLDNTLTFLAPIIPSLLFYVVGLIIYAFQIPECFAPGRFDFAFASHNAWHIAVAAAIFLHYKAIVTHDIAGSSLNSSMSNLFKQDEFAKKLEPPEEARQLGPPSGPSILKNSSEKQYKPSHERSSDYNQKESPRKLSVDSISFAPLPQRPTTMPRRNSITLGVAARSSFFNNAGGATNVHKNPDGSMVKTFTPEQWKQLEESQGRNVVDLGDVAVVAGKKFVNLLRGRRDSKDKTSDKEKEQFRNPRRDEKKLEDVGEVIQEEDAEIENSDDTLSPNTSQSHISQTTSDASDILTPPSDAMHMRTSSGGQLQPYKQDAYQEDEHLKAYALGFDPAKLGARRQQMKQIASTSESHSTTEFECCETTREVLEDVSQ</sequence>
<dbReference type="OrthoDB" id="5585746at2759"/>
<dbReference type="GO" id="GO:0006882">
    <property type="term" value="P:intracellular zinc ion homeostasis"/>
    <property type="evidence" value="ECO:0007669"/>
    <property type="project" value="TreeGrafter"/>
</dbReference>
<dbReference type="InterPro" id="IPR004254">
    <property type="entry name" value="AdipoR/HlyIII-related"/>
</dbReference>
<feature type="transmembrane region" description="Helical" evidence="7">
    <location>
        <begin position="221"/>
        <end position="239"/>
    </location>
</feature>
<feature type="binding site" evidence="5">
    <location>
        <position position="300"/>
    </location>
    <ligand>
        <name>Zn(2+)</name>
        <dbReference type="ChEBI" id="CHEBI:29105"/>
    </ligand>
</feature>
<feature type="compositionally biased region" description="Polar residues" evidence="6">
    <location>
        <begin position="526"/>
        <end position="544"/>
    </location>
</feature>
<dbReference type="PANTHER" id="PTHR20855:SF97">
    <property type="entry name" value="ADIPOR-LIKE RECEPTOR IZH3-RELATED"/>
    <property type="match status" value="1"/>
</dbReference>
<evidence type="ECO:0008006" key="12">
    <source>
        <dbReference type="Google" id="ProtNLM"/>
    </source>
</evidence>
<evidence type="ECO:0000256" key="3">
    <source>
        <dbReference type="ARBA" id="ARBA00022989"/>
    </source>
</evidence>
<dbReference type="EMBL" id="SPRW01000005">
    <property type="protein sequence ID" value="TIC69814.1"/>
    <property type="molecule type" value="Genomic_DNA"/>
</dbReference>
<dbReference type="Proteomes" id="UP000305362">
    <property type="component" value="Unassembled WGS sequence"/>
</dbReference>
<feature type="compositionally biased region" description="Basic and acidic residues" evidence="6">
    <location>
        <begin position="482"/>
        <end position="509"/>
    </location>
</feature>
<dbReference type="PANTHER" id="PTHR20855">
    <property type="entry name" value="ADIPOR/PROGESTIN RECEPTOR-RELATED"/>
    <property type="match status" value="1"/>
</dbReference>
<evidence type="ECO:0000256" key="6">
    <source>
        <dbReference type="SAM" id="MobiDB-lite"/>
    </source>
</evidence>
<evidence type="ECO:0000313" key="11">
    <source>
        <dbReference type="Proteomes" id="UP000309601"/>
    </source>
</evidence>
<evidence type="ECO:0000256" key="5">
    <source>
        <dbReference type="PIRSR" id="PIRSR604254-1"/>
    </source>
</evidence>
<reference evidence="10 11" key="1">
    <citation type="submission" date="2019-03" db="EMBL/GenBank/DDBJ databases">
        <title>Sequencing 25 genomes of Wallemia mellicola.</title>
        <authorList>
            <person name="Gostincar C."/>
        </authorList>
    </citation>
    <scope>NUCLEOTIDE SEQUENCE [LARGE SCALE GENOMIC DNA]</scope>
    <source>
        <strain evidence="8 11">EXF-1274</strain>
        <strain evidence="9 10">EXF-1277</strain>
    </source>
</reference>